<dbReference type="Proteomes" id="UP000092460">
    <property type="component" value="Unassembled WGS sequence"/>
</dbReference>
<dbReference type="VEuPathDB" id="VectorBase:GPPI049757"/>
<accession>A0A1B0C5K9</accession>
<name>A0A1B0C5K9_9MUSC</name>
<evidence type="ECO:0000313" key="1">
    <source>
        <dbReference type="EnsemblMetazoa" id="GPPI049757-PA"/>
    </source>
</evidence>
<organism evidence="1 2">
    <name type="scientific">Glossina palpalis gambiensis</name>
    <dbReference type="NCBI Taxonomy" id="67801"/>
    <lineage>
        <taxon>Eukaryota</taxon>
        <taxon>Metazoa</taxon>
        <taxon>Ecdysozoa</taxon>
        <taxon>Arthropoda</taxon>
        <taxon>Hexapoda</taxon>
        <taxon>Insecta</taxon>
        <taxon>Pterygota</taxon>
        <taxon>Neoptera</taxon>
        <taxon>Endopterygota</taxon>
        <taxon>Diptera</taxon>
        <taxon>Brachycera</taxon>
        <taxon>Muscomorpha</taxon>
        <taxon>Hippoboscoidea</taxon>
        <taxon>Glossinidae</taxon>
        <taxon>Glossina</taxon>
    </lineage>
</organism>
<proteinExistence type="predicted"/>
<protein>
    <submittedName>
        <fullName evidence="1">Uncharacterized protein</fullName>
    </submittedName>
</protein>
<sequence>MDTDNINSRSMSSVKFLGSLGNSYECMDLPKLFVVLGFVARDTHLMHTGGEVLWVISTGTYFSTCHLMIE</sequence>
<dbReference type="AlphaFoldDB" id="A0A1B0C5K9"/>
<dbReference type="EnsemblMetazoa" id="GPPI049757-RA">
    <property type="protein sequence ID" value="GPPI049757-PA"/>
    <property type="gene ID" value="GPPI049757"/>
</dbReference>
<keyword evidence="2" id="KW-1185">Reference proteome</keyword>
<evidence type="ECO:0000313" key="2">
    <source>
        <dbReference type="Proteomes" id="UP000092460"/>
    </source>
</evidence>
<dbReference type="EMBL" id="JXJN01026055">
    <property type="status" value="NOT_ANNOTATED_CDS"/>
    <property type="molecule type" value="Genomic_DNA"/>
</dbReference>
<reference evidence="1" key="2">
    <citation type="submission" date="2020-05" db="UniProtKB">
        <authorList>
            <consortium name="EnsemblMetazoa"/>
        </authorList>
    </citation>
    <scope>IDENTIFICATION</scope>
    <source>
        <strain evidence="1">IAEA</strain>
    </source>
</reference>
<reference evidence="2" key="1">
    <citation type="submission" date="2015-01" db="EMBL/GenBank/DDBJ databases">
        <authorList>
            <person name="Aksoy S."/>
            <person name="Warren W."/>
            <person name="Wilson R.K."/>
        </authorList>
    </citation>
    <scope>NUCLEOTIDE SEQUENCE [LARGE SCALE GENOMIC DNA]</scope>
    <source>
        <strain evidence="2">IAEA</strain>
    </source>
</reference>